<keyword evidence="2" id="KW-1185">Reference proteome</keyword>
<evidence type="ECO:0000313" key="2">
    <source>
        <dbReference type="Proteomes" id="UP000199072"/>
    </source>
</evidence>
<dbReference type="EMBL" id="FNAI01000001">
    <property type="protein sequence ID" value="SDD29389.1"/>
    <property type="molecule type" value="Genomic_DNA"/>
</dbReference>
<evidence type="ECO:0000313" key="1">
    <source>
        <dbReference type="EMBL" id="SDD29389.1"/>
    </source>
</evidence>
<proteinExistence type="predicted"/>
<reference evidence="1 2" key="1">
    <citation type="submission" date="2016-10" db="EMBL/GenBank/DDBJ databases">
        <authorList>
            <person name="de Groot N.N."/>
        </authorList>
    </citation>
    <scope>NUCLEOTIDE SEQUENCE [LARGE SCALE GENOMIC DNA]</scope>
    <source>
        <strain evidence="1 2">47C3B</strain>
    </source>
</reference>
<dbReference type="AlphaFoldDB" id="A0A1G6TK39"/>
<sequence length="34" mass="3858">MYVLINLLVIDVGWVLSTATHMGKVHFEWGNNKA</sequence>
<accession>A0A1G6TK39</accession>
<gene>
    <name evidence="1" type="ORF">SAMN05216464_101323</name>
</gene>
<dbReference type="STRING" id="1391627.SAMN05216464_101323"/>
<protein>
    <submittedName>
        <fullName evidence="1">Uncharacterized protein</fullName>
    </submittedName>
</protein>
<dbReference type="Proteomes" id="UP000199072">
    <property type="component" value="Unassembled WGS sequence"/>
</dbReference>
<organism evidence="1 2">
    <name type="scientific">Mucilaginibacter pineti</name>
    <dbReference type="NCBI Taxonomy" id="1391627"/>
    <lineage>
        <taxon>Bacteria</taxon>
        <taxon>Pseudomonadati</taxon>
        <taxon>Bacteroidota</taxon>
        <taxon>Sphingobacteriia</taxon>
        <taxon>Sphingobacteriales</taxon>
        <taxon>Sphingobacteriaceae</taxon>
        <taxon>Mucilaginibacter</taxon>
    </lineage>
</organism>
<name>A0A1G6TK39_9SPHI</name>